<dbReference type="SUPFAM" id="SSF55797">
    <property type="entry name" value="PR-1-like"/>
    <property type="match status" value="1"/>
</dbReference>
<dbReference type="EMBL" id="CAIIXF020000007">
    <property type="protein sequence ID" value="CAH1790558.1"/>
    <property type="molecule type" value="Genomic_DNA"/>
</dbReference>
<reference evidence="1" key="1">
    <citation type="submission" date="2022-03" db="EMBL/GenBank/DDBJ databases">
        <authorList>
            <person name="Martin C."/>
        </authorList>
    </citation>
    <scope>NUCLEOTIDE SEQUENCE</scope>
</reference>
<proteinExistence type="predicted"/>
<dbReference type="InterPro" id="IPR014044">
    <property type="entry name" value="CAP_dom"/>
</dbReference>
<evidence type="ECO:0000313" key="1">
    <source>
        <dbReference type="EMBL" id="CAH1790558.1"/>
    </source>
</evidence>
<evidence type="ECO:0000313" key="2">
    <source>
        <dbReference type="Proteomes" id="UP000749559"/>
    </source>
</evidence>
<name>A0A8J1UXR6_OWEFU</name>
<dbReference type="Proteomes" id="UP000749559">
    <property type="component" value="Unassembled WGS sequence"/>
</dbReference>
<keyword evidence="2" id="KW-1185">Reference proteome</keyword>
<sequence length="138" mass="15947">MYKYGGIFVLFVVSLGTIEAGLEFGQSCLWAHNGFRRLHQLTRDLAYNEDLAKSAQEYADYLSSTGKYEPSRMVSEGTYSENILKWPDYAVMYNKNATCRHAIDQWYNEILFYSYSTTKSTSKDHTIGHFVTVCMFEL</sequence>
<dbReference type="Gene3D" id="3.40.33.10">
    <property type="entry name" value="CAP"/>
    <property type="match status" value="1"/>
</dbReference>
<dbReference type="InterPro" id="IPR001283">
    <property type="entry name" value="CRISP-related"/>
</dbReference>
<organism evidence="1 2">
    <name type="scientific">Owenia fusiformis</name>
    <name type="common">Polychaete worm</name>
    <dbReference type="NCBI Taxonomy" id="6347"/>
    <lineage>
        <taxon>Eukaryota</taxon>
        <taxon>Metazoa</taxon>
        <taxon>Spiralia</taxon>
        <taxon>Lophotrochozoa</taxon>
        <taxon>Annelida</taxon>
        <taxon>Polychaeta</taxon>
        <taxon>Sedentaria</taxon>
        <taxon>Canalipalpata</taxon>
        <taxon>Sabellida</taxon>
        <taxon>Oweniida</taxon>
        <taxon>Oweniidae</taxon>
        <taxon>Owenia</taxon>
    </lineage>
</organism>
<dbReference type="PANTHER" id="PTHR10334">
    <property type="entry name" value="CYSTEINE-RICH SECRETORY PROTEIN-RELATED"/>
    <property type="match status" value="1"/>
</dbReference>
<dbReference type="SMART" id="SM00198">
    <property type="entry name" value="SCP"/>
    <property type="match status" value="1"/>
</dbReference>
<comment type="caution">
    <text evidence="1">The sequence shown here is derived from an EMBL/GenBank/DDBJ whole genome shotgun (WGS) entry which is preliminary data.</text>
</comment>
<dbReference type="InterPro" id="IPR035940">
    <property type="entry name" value="CAP_sf"/>
</dbReference>
<dbReference type="AlphaFoldDB" id="A0A8J1UXR6"/>
<accession>A0A8J1UXR6</accession>
<dbReference type="Pfam" id="PF00188">
    <property type="entry name" value="CAP"/>
    <property type="match status" value="1"/>
</dbReference>
<protein>
    <submittedName>
        <fullName evidence="1">Uncharacterized protein</fullName>
    </submittedName>
</protein>
<gene>
    <name evidence="1" type="ORF">OFUS_LOCUS15748</name>
</gene>
<dbReference type="OrthoDB" id="337038at2759"/>